<reference evidence="1 2" key="1">
    <citation type="submission" date="2020-08" db="EMBL/GenBank/DDBJ databases">
        <title>Sequencing the genomes of 1000 actinobacteria strains.</title>
        <authorList>
            <person name="Klenk H.-P."/>
        </authorList>
    </citation>
    <scope>NUCLEOTIDE SEQUENCE [LARGE SCALE GENOMIC DNA]</scope>
    <source>
        <strain evidence="1 2">DSM 102122</strain>
    </source>
</reference>
<comment type="caution">
    <text evidence="1">The sequence shown here is derived from an EMBL/GenBank/DDBJ whole genome shotgun (WGS) entry which is preliminary data.</text>
</comment>
<keyword evidence="2" id="KW-1185">Reference proteome</keyword>
<evidence type="ECO:0008006" key="3">
    <source>
        <dbReference type="Google" id="ProtNLM"/>
    </source>
</evidence>
<evidence type="ECO:0000313" key="1">
    <source>
        <dbReference type="EMBL" id="MBB5788714.1"/>
    </source>
</evidence>
<organism evidence="1 2">
    <name type="scientific">Jiangella mangrovi</name>
    <dbReference type="NCBI Taxonomy" id="1524084"/>
    <lineage>
        <taxon>Bacteria</taxon>
        <taxon>Bacillati</taxon>
        <taxon>Actinomycetota</taxon>
        <taxon>Actinomycetes</taxon>
        <taxon>Jiangellales</taxon>
        <taxon>Jiangellaceae</taxon>
        <taxon>Jiangella</taxon>
    </lineage>
</organism>
<dbReference type="AlphaFoldDB" id="A0A7W9LM19"/>
<dbReference type="RefSeq" id="WP_221441045.1">
    <property type="nucleotide sequence ID" value="NZ_JACHMM010000001.1"/>
</dbReference>
<evidence type="ECO:0000313" key="2">
    <source>
        <dbReference type="Proteomes" id="UP000542813"/>
    </source>
</evidence>
<proteinExistence type="predicted"/>
<dbReference type="Pfam" id="PF09438">
    <property type="entry name" value="DUF2017"/>
    <property type="match status" value="1"/>
</dbReference>
<dbReference type="Proteomes" id="UP000542813">
    <property type="component" value="Unassembled WGS sequence"/>
</dbReference>
<dbReference type="EMBL" id="JACHMM010000001">
    <property type="protein sequence ID" value="MBB5788714.1"/>
    <property type="molecule type" value="Genomic_DNA"/>
</dbReference>
<dbReference type="InterPro" id="IPR018561">
    <property type="entry name" value="AosR"/>
</dbReference>
<protein>
    <recommendedName>
        <fullName evidence="3">DUF2017 domain-containing protein</fullName>
    </recommendedName>
</protein>
<gene>
    <name evidence="1" type="ORF">HD601_003289</name>
</gene>
<name>A0A7W9LM19_9ACTN</name>
<sequence>MGHAAEGGGPSLSTAFRRARGGVVAASFHVVEVELLRSLVGQLLELVRDDPADLKAGDRWAAELGLADEGAPSRPTDPVLLRLFPDGYREDAEAASDFRRFTERGLRDRKAATAATVLASLATADGAGLSEKEREKIRIELDADESEAWLRTLTDLRLALGTRLGVAESDEDDWLRLDENDPRRHVHDVYDWLGWVQETLVRTLSSALD</sequence>
<accession>A0A7W9LM19</accession>